<keyword evidence="5 14" id="KW-0812">Transmembrane</keyword>
<accession>A0A4R5VJJ4</accession>
<comment type="caution">
    <text evidence="15">The sequence shown here is derived from an EMBL/GenBank/DDBJ whole genome shotgun (WGS) entry which is preliminary data.</text>
</comment>
<dbReference type="PANTHER" id="PTHR48086">
    <property type="entry name" value="SODIUM/PROLINE SYMPORTER-RELATED"/>
    <property type="match status" value="1"/>
</dbReference>
<feature type="transmembrane region" description="Helical" evidence="14">
    <location>
        <begin position="68"/>
        <end position="90"/>
    </location>
</feature>
<proteinExistence type="inferred from homology"/>
<evidence type="ECO:0000256" key="13">
    <source>
        <dbReference type="RuleBase" id="RU362091"/>
    </source>
</evidence>
<evidence type="ECO:0000313" key="16">
    <source>
        <dbReference type="Proteomes" id="UP000295132"/>
    </source>
</evidence>
<reference evidence="15 16" key="1">
    <citation type="submission" date="2019-03" db="EMBL/GenBank/DDBJ databases">
        <title>Bacillus niacini sp. nov. a Nicotinate-Metabolizing Mesophile Isolated from Soil.</title>
        <authorList>
            <person name="Zhang G."/>
        </authorList>
    </citation>
    <scope>NUCLEOTIDE SEQUENCE [LARGE SCALE GENOMIC DNA]</scope>
    <source>
        <strain evidence="15 16">WN066</strain>
    </source>
</reference>
<dbReference type="Proteomes" id="UP000295132">
    <property type="component" value="Unassembled WGS sequence"/>
</dbReference>
<evidence type="ECO:0000256" key="8">
    <source>
        <dbReference type="ARBA" id="ARBA00023053"/>
    </source>
</evidence>
<keyword evidence="10 14" id="KW-0472">Membrane</keyword>
<evidence type="ECO:0000256" key="4">
    <source>
        <dbReference type="ARBA" id="ARBA00022475"/>
    </source>
</evidence>
<keyword evidence="4" id="KW-1003">Cell membrane</keyword>
<protein>
    <submittedName>
        <fullName evidence="15">Sodium:proline symporter</fullName>
    </submittedName>
</protein>
<sequence length="95" mass="10019">MNHETLQLISIGIYLAGMLLIGWYAYRKTSNLTDYMLGGRSLGPAVTALSAGAADMSGWLLMGLPGGIYVTGLASAWIAIGLTIGAYLNWKLVAP</sequence>
<dbReference type="GO" id="GO:0005886">
    <property type="term" value="C:plasma membrane"/>
    <property type="evidence" value="ECO:0007669"/>
    <property type="project" value="UniProtKB-SubCell"/>
</dbReference>
<comment type="similarity">
    <text evidence="2 13">Belongs to the sodium:solute symporter (SSF) (TC 2.A.21) family.</text>
</comment>
<evidence type="ECO:0000256" key="14">
    <source>
        <dbReference type="SAM" id="Phobius"/>
    </source>
</evidence>
<comment type="subcellular location">
    <subcellularLocation>
        <location evidence="1">Cell membrane</location>
        <topology evidence="1">Multi-pass membrane protein</topology>
    </subcellularLocation>
</comment>
<evidence type="ECO:0000256" key="9">
    <source>
        <dbReference type="ARBA" id="ARBA00023065"/>
    </source>
</evidence>
<evidence type="ECO:0000256" key="10">
    <source>
        <dbReference type="ARBA" id="ARBA00023136"/>
    </source>
</evidence>
<evidence type="ECO:0000256" key="1">
    <source>
        <dbReference type="ARBA" id="ARBA00004651"/>
    </source>
</evidence>
<dbReference type="AlphaFoldDB" id="A0A4R5VJJ4"/>
<dbReference type="InterPro" id="IPR050277">
    <property type="entry name" value="Sodium:Solute_Symporter"/>
</dbReference>
<keyword evidence="6" id="KW-0769">Symport</keyword>
<evidence type="ECO:0000256" key="6">
    <source>
        <dbReference type="ARBA" id="ARBA00022847"/>
    </source>
</evidence>
<name>A0A4R5VJJ4_9BACI</name>
<keyword evidence="9" id="KW-0406">Ion transport</keyword>
<dbReference type="EMBL" id="SMYO01000050">
    <property type="protein sequence ID" value="TDK54232.1"/>
    <property type="molecule type" value="Genomic_DNA"/>
</dbReference>
<dbReference type="GO" id="GO:0005298">
    <property type="term" value="F:proline:sodium symporter activity"/>
    <property type="evidence" value="ECO:0007669"/>
    <property type="project" value="TreeGrafter"/>
</dbReference>
<evidence type="ECO:0000256" key="2">
    <source>
        <dbReference type="ARBA" id="ARBA00006434"/>
    </source>
</evidence>
<dbReference type="InterPro" id="IPR001734">
    <property type="entry name" value="Na/solute_symporter"/>
</dbReference>
<dbReference type="Pfam" id="PF00474">
    <property type="entry name" value="SSF"/>
    <property type="match status" value="1"/>
</dbReference>
<keyword evidence="11" id="KW-0739">Sodium transport</keyword>
<keyword evidence="8" id="KW-0915">Sodium</keyword>
<dbReference type="InterPro" id="IPR038377">
    <property type="entry name" value="Na/Glc_symporter_sf"/>
</dbReference>
<keyword evidence="3" id="KW-0813">Transport</keyword>
<dbReference type="Gene3D" id="1.20.1730.10">
    <property type="entry name" value="Sodium/glucose cotransporter"/>
    <property type="match status" value="1"/>
</dbReference>
<dbReference type="GO" id="GO:0015824">
    <property type="term" value="P:proline transport"/>
    <property type="evidence" value="ECO:0007669"/>
    <property type="project" value="TreeGrafter"/>
</dbReference>
<evidence type="ECO:0000256" key="12">
    <source>
        <dbReference type="ARBA" id="ARBA00033708"/>
    </source>
</evidence>
<gene>
    <name evidence="15" type="ORF">E2K98_29495</name>
</gene>
<dbReference type="GO" id="GO:0015193">
    <property type="term" value="F:L-proline transmembrane transporter activity"/>
    <property type="evidence" value="ECO:0007669"/>
    <property type="project" value="TreeGrafter"/>
</dbReference>
<feature type="non-terminal residue" evidence="15">
    <location>
        <position position="95"/>
    </location>
</feature>
<evidence type="ECO:0000313" key="15">
    <source>
        <dbReference type="EMBL" id="TDK54232.1"/>
    </source>
</evidence>
<evidence type="ECO:0000256" key="7">
    <source>
        <dbReference type="ARBA" id="ARBA00022989"/>
    </source>
</evidence>
<evidence type="ECO:0000256" key="5">
    <source>
        <dbReference type="ARBA" id="ARBA00022692"/>
    </source>
</evidence>
<dbReference type="PROSITE" id="PS50283">
    <property type="entry name" value="NA_SOLUT_SYMP_3"/>
    <property type="match status" value="1"/>
</dbReference>
<comment type="catalytic activity">
    <reaction evidence="12">
        <text>L-proline(in) + Na(+)(in) = L-proline(out) + Na(+)(out)</text>
        <dbReference type="Rhea" id="RHEA:28967"/>
        <dbReference type="ChEBI" id="CHEBI:29101"/>
        <dbReference type="ChEBI" id="CHEBI:60039"/>
    </reaction>
</comment>
<evidence type="ECO:0000256" key="11">
    <source>
        <dbReference type="ARBA" id="ARBA00023201"/>
    </source>
</evidence>
<evidence type="ECO:0000256" key="3">
    <source>
        <dbReference type="ARBA" id="ARBA00022448"/>
    </source>
</evidence>
<dbReference type="PANTHER" id="PTHR48086:SF3">
    <property type="entry name" value="SODIUM_PROLINE SYMPORTER"/>
    <property type="match status" value="1"/>
</dbReference>
<organism evidence="15 16">
    <name type="scientific">Bacillus salipaludis</name>
    <dbReference type="NCBI Taxonomy" id="2547811"/>
    <lineage>
        <taxon>Bacteria</taxon>
        <taxon>Bacillati</taxon>
        <taxon>Bacillota</taxon>
        <taxon>Bacilli</taxon>
        <taxon>Bacillales</taxon>
        <taxon>Bacillaceae</taxon>
        <taxon>Bacillus</taxon>
    </lineage>
</organism>
<feature type="transmembrane region" description="Helical" evidence="14">
    <location>
        <begin position="6"/>
        <end position="26"/>
    </location>
</feature>
<keyword evidence="7 14" id="KW-1133">Transmembrane helix</keyword>